<evidence type="ECO:0000256" key="7">
    <source>
        <dbReference type="ARBA" id="ARBA00022989"/>
    </source>
</evidence>
<accession>A0A813PAC8</accession>
<evidence type="ECO:0000256" key="5">
    <source>
        <dbReference type="ARBA" id="ARBA00022692"/>
    </source>
</evidence>
<evidence type="ECO:0000256" key="9">
    <source>
        <dbReference type="ARBA" id="ARBA00023136"/>
    </source>
</evidence>
<gene>
    <name evidence="10" type="ORF">GPM918_LOCUS901</name>
    <name evidence="11" type="ORF">SRO942_LOCUS901</name>
</gene>
<evidence type="ECO:0000313" key="10">
    <source>
        <dbReference type="EMBL" id="CAF0752220.1"/>
    </source>
</evidence>
<dbReference type="InterPro" id="IPR002659">
    <property type="entry name" value="Glyco_trans_31"/>
</dbReference>
<evidence type="ECO:0000256" key="4">
    <source>
        <dbReference type="ARBA" id="ARBA00022679"/>
    </source>
</evidence>
<keyword evidence="7" id="KW-1133">Transmembrane helix</keyword>
<keyword evidence="5" id="KW-0812">Transmembrane</keyword>
<keyword evidence="6" id="KW-0735">Signal-anchor</keyword>
<dbReference type="GO" id="GO:0006493">
    <property type="term" value="P:protein O-linked glycosylation"/>
    <property type="evidence" value="ECO:0007669"/>
    <property type="project" value="TreeGrafter"/>
</dbReference>
<dbReference type="PANTHER" id="PTHR11214">
    <property type="entry name" value="BETA-1,3-N-ACETYLGLUCOSAMINYLTRANSFERASE"/>
    <property type="match status" value="1"/>
</dbReference>
<evidence type="ECO:0000313" key="12">
    <source>
        <dbReference type="Proteomes" id="UP000663829"/>
    </source>
</evidence>
<keyword evidence="4" id="KW-0808">Transferase</keyword>
<keyword evidence="12" id="KW-1185">Reference proteome</keyword>
<evidence type="ECO:0000256" key="2">
    <source>
        <dbReference type="ARBA" id="ARBA00008661"/>
    </source>
</evidence>
<dbReference type="Proteomes" id="UP000663829">
    <property type="component" value="Unassembled WGS sequence"/>
</dbReference>
<dbReference type="EMBL" id="CAJOBC010000077">
    <property type="protein sequence ID" value="CAF3532018.1"/>
    <property type="molecule type" value="Genomic_DNA"/>
</dbReference>
<organism evidence="10 12">
    <name type="scientific">Didymodactylos carnosus</name>
    <dbReference type="NCBI Taxonomy" id="1234261"/>
    <lineage>
        <taxon>Eukaryota</taxon>
        <taxon>Metazoa</taxon>
        <taxon>Spiralia</taxon>
        <taxon>Gnathifera</taxon>
        <taxon>Rotifera</taxon>
        <taxon>Eurotatoria</taxon>
        <taxon>Bdelloidea</taxon>
        <taxon>Philodinida</taxon>
        <taxon>Philodinidae</taxon>
        <taxon>Didymodactylos</taxon>
    </lineage>
</organism>
<name>A0A813PAC8_9BILA</name>
<keyword evidence="8" id="KW-0333">Golgi apparatus</keyword>
<dbReference type="PANTHER" id="PTHR11214:SF334">
    <property type="entry name" value="HEXOSYLTRANSFERASE"/>
    <property type="match status" value="1"/>
</dbReference>
<comment type="caution">
    <text evidence="10">The sequence shown here is derived from an EMBL/GenBank/DDBJ whole genome shotgun (WGS) entry which is preliminary data.</text>
</comment>
<sequence>MSIRWKRSTDLLKTSPVREEFQYEIPNLDYCHNHNTSDILIFVVSKSINYNMRDAIRRTWGNMAYVKGVKQFSTLNISLIFLIDIDETNMKNVKLEQNLFGDIVQVILPQHYTLATLRDMSILDWTIRYCSQVKFTFKTDDDVFINIFLLAKFVQTLLFTYNNRTMQNLTSLNCENSIGNNNKLKSYPQTLYGFLIKDAVAIHSTTDPISESARYIVTEDEYPCDRYPSYLSGFGYLISATARYAILCTFYRDKSPLPLSDVYVTGILPEYLRIQRQSFNFDISYRENDNCEDFFKKKTSRPYAFLFYINNIFLTWCSKDTVCETSIFCKKKKPKLFDNYLLLENTVDTLCSERATRRGYHQNIIGVSAYISLIDSVELINSIWKYLLIYLEEVRLKYPKWIVRVYYHNINVSLADIKNIENLYKNVDFCDVQNIPVLGNIVNYMPGKIQRFLPLADKFVDYYMSRDIDSPIFDREVSAVNEWIASDKMFHIMRDHPQHDTAILGGLWGIKKFESNRQIIYEMIKYLLSIDLVPCYNRKGDQQFLEKYIWPLIRTNSLQHDSFLCRRFPTAEPFPTRKNSSLHFIGCKRPCIHDTHGPCPIVCRPKTHRNWTFC</sequence>
<dbReference type="Proteomes" id="UP000681722">
    <property type="component" value="Unassembled WGS sequence"/>
</dbReference>
<keyword evidence="3" id="KW-0328">Glycosyltransferase</keyword>
<evidence type="ECO:0000256" key="3">
    <source>
        <dbReference type="ARBA" id="ARBA00022676"/>
    </source>
</evidence>
<reference evidence="10" key="1">
    <citation type="submission" date="2021-02" db="EMBL/GenBank/DDBJ databases">
        <authorList>
            <person name="Nowell W R."/>
        </authorList>
    </citation>
    <scope>NUCLEOTIDE SEQUENCE</scope>
</reference>
<dbReference type="GO" id="GO:0000139">
    <property type="term" value="C:Golgi membrane"/>
    <property type="evidence" value="ECO:0007669"/>
    <property type="project" value="UniProtKB-SubCell"/>
</dbReference>
<evidence type="ECO:0008006" key="13">
    <source>
        <dbReference type="Google" id="ProtNLM"/>
    </source>
</evidence>
<evidence type="ECO:0000313" key="11">
    <source>
        <dbReference type="EMBL" id="CAF3532018.1"/>
    </source>
</evidence>
<protein>
    <recommendedName>
        <fullName evidence="13">Hexosyltransferase</fullName>
    </recommendedName>
</protein>
<comment type="similarity">
    <text evidence="2">Belongs to the glycosyltransferase 31 family.</text>
</comment>
<evidence type="ECO:0000256" key="8">
    <source>
        <dbReference type="ARBA" id="ARBA00023034"/>
    </source>
</evidence>
<comment type="subcellular location">
    <subcellularLocation>
        <location evidence="1">Golgi apparatus membrane</location>
        <topology evidence="1">Single-pass type II membrane protein</topology>
    </subcellularLocation>
</comment>
<keyword evidence="9" id="KW-0472">Membrane</keyword>
<dbReference type="GO" id="GO:0016758">
    <property type="term" value="F:hexosyltransferase activity"/>
    <property type="evidence" value="ECO:0007669"/>
    <property type="project" value="InterPro"/>
</dbReference>
<dbReference type="Gene3D" id="3.90.550.50">
    <property type="match status" value="1"/>
</dbReference>
<evidence type="ECO:0000256" key="1">
    <source>
        <dbReference type="ARBA" id="ARBA00004323"/>
    </source>
</evidence>
<dbReference type="AlphaFoldDB" id="A0A813PAC8"/>
<dbReference type="Pfam" id="PF01762">
    <property type="entry name" value="Galactosyl_T"/>
    <property type="match status" value="1"/>
</dbReference>
<proteinExistence type="inferred from homology"/>
<dbReference type="EMBL" id="CAJNOQ010000077">
    <property type="protein sequence ID" value="CAF0752220.1"/>
    <property type="molecule type" value="Genomic_DNA"/>
</dbReference>
<dbReference type="OrthoDB" id="204305at2759"/>
<evidence type="ECO:0000256" key="6">
    <source>
        <dbReference type="ARBA" id="ARBA00022968"/>
    </source>
</evidence>